<dbReference type="Proteomes" id="UP001551658">
    <property type="component" value="Unassembled WGS sequence"/>
</dbReference>
<proteinExistence type="predicted"/>
<sequence>MGISPCKYPGCRDSNGEPYLTSLGMCEPCQRRFTRLLGWLVMDWVNITTEMPTPARRAREILADPTRVYGHPAEWASDTAAEIATVLNGTHDTLADLLGDTPPPHPGIAERLRVRAAWYYLECRIPQLAAADFGGDMAVEMKDLHGKIRSSLGLTRPRKLLPTPCPSCELRTLFRTLDAHCDSIDCGNCGHVIREEHYPFYTRVVLDTLLEQSVAA</sequence>
<evidence type="ECO:0000313" key="2">
    <source>
        <dbReference type="Proteomes" id="UP001551658"/>
    </source>
</evidence>
<protein>
    <recommendedName>
        <fullName evidence="3">TFIIB-like protein</fullName>
    </recommendedName>
</protein>
<comment type="caution">
    <text evidence="1">The sequence shown here is derived from an EMBL/GenBank/DDBJ whole genome shotgun (WGS) entry which is preliminary data.</text>
</comment>
<dbReference type="RefSeq" id="WP_357987227.1">
    <property type="nucleotide sequence ID" value="NZ_JBFAIH010000031.1"/>
</dbReference>
<dbReference type="EMBL" id="JBFAIH010000031">
    <property type="protein sequence ID" value="MEV0367529.1"/>
    <property type="molecule type" value="Genomic_DNA"/>
</dbReference>
<keyword evidence="2" id="KW-1185">Reference proteome</keyword>
<name>A0ABV3FIH8_9NOCA</name>
<evidence type="ECO:0000313" key="1">
    <source>
        <dbReference type="EMBL" id="MEV0367529.1"/>
    </source>
</evidence>
<reference evidence="1 2" key="1">
    <citation type="submission" date="2024-06" db="EMBL/GenBank/DDBJ databases">
        <title>The Natural Products Discovery Center: Release of the First 8490 Sequenced Strains for Exploring Actinobacteria Biosynthetic Diversity.</title>
        <authorList>
            <person name="Kalkreuter E."/>
            <person name="Kautsar S.A."/>
            <person name="Yang D."/>
            <person name="Bader C.D."/>
            <person name="Teijaro C.N."/>
            <person name="Fluegel L."/>
            <person name="Davis C.M."/>
            <person name="Simpson J.R."/>
            <person name="Lauterbach L."/>
            <person name="Steele A.D."/>
            <person name="Gui C."/>
            <person name="Meng S."/>
            <person name="Li G."/>
            <person name="Viehrig K."/>
            <person name="Ye F."/>
            <person name="Su P."/>
            <person name="Kiefer A.F."/>
            <person name="Nichols A."/>
            <person name="Cepeda A.J."/>
            <person name="Yan W."/>
            <person name="Fan B."/>
            <person name="Jiang Y."/>
            <person name="Adhikari A."/>
            <person name="Zheng C.-J."/>
            <person name="Schuster L."/>
            <person name="Cowan T.M."/>
            <person name="Smanski M.J."/>
            <person name="Chevrette M.G."/>
            <person name="De Carvalho L.P.S."/>
            <person name="Shen B."/>
        </authorList>
    </citation>
    <scope>NUCLEOTIDE SEQUENCE [LARGE SCALE GENOMIC DNA]</scope>
    <source>
        <strain evidence="1 2">NPDC050671</strain>
    </source>
</reference>
<evidence type="ECO:0008006" key="3">
    <source>
        <dbReference type="Google" id="ProtNLM"/>
    </source>
</evidence>
<accession>A0ABV3FIH8</accession>
<organism evidence="1 2">
    <name type="scientific">Nocardia fusca</name>
    <dbReference type="NCBI Taxonomy" id="941183"/>
    <lineage>
        <taxon>Bacteria</taxon>
        <taxon>Bacillati</taxon>
        <taxon>Actinomycetota</taxon>
        <taxon>Actinomycetes</taxon>
        <taxon>Mycobacteriales</taxon>
        <taxon>Nocardiaceae</taxon>
        <taxon>Nocardia</taxon>
    </lineage>
</organism>
<gene>
    <name evidence="1" type="ORF">AB0H72_33070</name>
</gene>